<dbReference type="Proteomes" id="UP001046870">
    <property type="component" value="Chromosome 7"/>
</dbReference>
<name>A0A9D3Q1L1_MEGAT</name>
<dbReference type="GO" id="GO:0007283">
    <property type="term" value="P:spermatogenesis"/>
    <property type="evidence" value="ECO:0007669"/>
    <property type="project" value="TreeGrafter"/>
</dbReference>
<accession>A0A9D3Q1L1</accession>
<dbReference type="PANTHER" id="PTHR35543:SF1">
    <property type="entry name" value="INTRAFLAGELLAR TRANSPORT-ASSOCIATED PROTEIN"/>
    <property type="match status" value="1"/>
</dbReference>
<dbReference type="Pfam" id="PF17722">
    <property type="entry name" value="IFTAP"/>
    <property type="match status" value="1"/>
</dbReference>
<proteinExistence type="predicted"/>
<organism evidence="1 2">
    <name type="scientific">Megalops atlanticus</name>
    <name type="common">Tarpon</name>
    <name type="synonym">Clupea gigantea</name>
    <dbReference type="NCBI Taxonomy" id="7932"/>
    <lineage>
        <taxon>Eukaryota</taxon>
        <taxon>Metazoa</taxon>
        <taxon>Chordata</taxon>
        <taxon>Craniata</taxon>
        <taxon>Vertebrata</taxon>
        <taxon>Euteleostomi</taxon>
        <taxon>Actinopterygii</taxon>
        <taxon>Neopterygii</taxon>
        <taxon>Teleostei</taxon>
        <taxon>Elopiformes</taxon>
        <taxon>Megalopidae</taxon>
        <taxon>Megalops</taxon>
    </lineage>
</organism>
<dbReference type="GO" id="GO:0007340">
    <property type="term" value="P:acrosome reaction"/>
    <property type="evidence" value="ECO:0007669"/>
    <property type="project" value="TreeGrafter"/>
</dbReference>
<protein>
    <submittedName>
        <fullName evidence="1">Uncharacterized protein</fullName>
    </submittedName>
</protein>
<sequence length="134" mass="15157">MHVPADQDELQLVLDAGVAMGRCGDGEPHPPGRVKVDNYLDLTDFNEEEEDLGISPVVLPWEVDEDLPAYMPSLCHHTRLELRTCQRPHRQLERLSGQLKQRRSCLSAWMKTLITIVLHCPTSTQHHKPGHGPL</sequence>
<keyword evidence="2" id="KW-1185">Reference proteome</keyword>
<comment type="caution">
    <text evidence="1">The sequence shown here is derived from an EMBL/GenBank/DDBJ whole genome shotgun (WGS) entry which is preliminary data.</text>
</comment>
<gene>
    <name evidence="1" type="ORF">MATL_G00100000</name>
</gene>
<dbReference type="EMBL" id="JAFDVH010000007">
    <property type="protein sequence ID" value="KAG7473846.1"/>
    <property type="molecule type" value="Genomic_DNA"/>
</dbReference>
<dbReference type="InterPro" id="IPR040028">
    <property type="entry name" value="IFTAP"/>
</dbReference>
<dbReference type="OrthoDB" id="10057631at2759"/>
<dbReference type="PANTHER" id="PTHR35543">
    <property type="entry name" value="PROTEIN C11ORF74"/>
    <property type="match status" value="1"/>
</dbReference>
<evidence type="ECO:0000313" key="1">
    <source>
        <dbReference type="EMBL" id="KAG7473846.1"/>
    </source>
</evidence>
<dbReference type="GO" id="GO:0097731">
    <property type="term" value="C:9+0 non-motile cilium"/>
    <property type="evidence" value="ECO:0007669"/>
    <property type="project" value="TreeGrafter"/>
</dbReference>
<reference evidence="1" key="1">
    <citation type="submission" date="2021-01" db="EMBL/GenBank/DDBJ databases">
        <authorList>
            <person name="Zahm M."/>
            <person name="Roques C."/>
            <person name="Cabau C."/>
            <person name="Klopp C."/>
            <person name="Donnadieu C."/>
            <person name="Jouanno E."/>
            <person name="Lampietro C."/>
            <person name="Louis A."/>
            <person name="Herpin A."/>
            <person name="Echchiki A."/>
            <person name="Berthelot C."/>
            <person name="Parey E."/>
            <person name="Roest-Crollius H."/>
            <person name="Braasch I."/>
            <person name="Postlethwait J."/>
            <person name="Bobe J."/>
            <person name="Montfort J."/>
            <person name="Bouchez O."/>
            <person name="Begum T."/>
            <person name="Mejri S."/>
            <person name="Adams A."/>
            <person name="Chen W.-J."/>
            <person name="Guiguen Y."/>
        </authorList>
    </citation>
    <scope>NUCLEOTIDE SEQUENCE</scope>
    <source>
        <strain evidence="1">YG-15Mar2019-1</strain>
        <tissue evidence="1">Brain</tissue>
    </source>
</reference>
<dbReference type="GO" id="GO:0120160">
    <property type="term" value="F:intraciliary transport particle A binding"/>
    <property type="evidence" value="ECO:0007669"/>
    <property type="project" value="TreeGrafter"/>
</dbReference>
<evidence type="ECO:0000313" key="2">
    <source>
        <dbReference type="Proteomes" id="UP001046870"/>
    </source>
</evidence>
<dbReference type="GO" id="GO:0005829">
    <property type="term" value="C:cytosol"/>
    <property type="evidence" value="ECO:0007669"/>
    <property type="project" value="TreeGrafter"/>
</dbReference>
<dbReference type="AlphaFoldDB" id="A0A9D3Q1L1"/>